<proteinExistence type="predicted"/>
<organism evidence="2 3">
    <name type="scientific">Araneus ventricosus</name>
    <name type="common">Orbweaver spider</name>
    <name type="synonym">Epeira ventricosa</name>
    <dbReference type="NCBI Taxonomy" id="182803"/>
    <lineage>
        <taxon>Eukaryota</taxon>
        <taxon>Metazoa</taxon>
        <taxon>Ecdysozoa</taxon>
        <taxon>Arthropoda</taxon>
        <taxon>Chelicerata</taxon>
        <taxon>Arachnida</taxon>
        <taxon>Araneae</taxon>
        <taxon>Araneomorphae</taxon>
        <taxon>Entelegynae</taxon>
        <taxon>Araneoidea</taxon>
        <taxon>Araneidae</taxon>
        <taxon>Araneus</taxon>
    </lineage>
</organism>
<dbReference type="EMBL" id="BGPR01003001">
    <property type="protein sequence ID" value="GBM82288.1"/>
    <property type="molecule type" value="Genomic_DNA"/>
</dbReference>
<sequence>MTFIEQSVHTNICYSRHPTRNPTISGTNPKVLKSFSFSLVTLTSRFEATRGPFWDGPRHFEMRSDNENNTSTGTPSPNFRTTPTGGRLTHDARFNMHQAHIHSGSSVELGFEPGMVRPRYPDFTTRPPPPSIAKLFSSRKQKTDHTIEHT</sequence>
<evidence type="ECO:0000256" key="1">
    <source>
        <dbReference type="SAM" id="MobiDB-lite"/>
    </source>
</evidence>
<gene>
    <name evidence="2" type="ORF">AVEN_214686_1</name>
</gene>
<dbReference type="AlphaFoldDB" id="A0A4Y2IWK4"/>
<feature type="compositionally biased region" description="Basic and acidic residues" evidence="1">
    <location>
        <begin position="141"/>
        <end position="150"/>
    </location>
</feature>
<feature type="compositionally biased region" description="Polar residues" evidence="1">
    <location>
        <begin position="67"/>
        <end position="84"/>
    </location>
</feature>
<dbReference type="Proteomes" id="UP000499080">
    <property type="component" value="Unassembled WGS sequence"/>
</dbReference>
<protein>
    <submittedName>
        <fullName evidence="2">Uncharacterized protein</fullName>
    </submittedName>
</protein>
<feature type="region of interest" description="Disordered" evidence="1">
    <location>
        <begin position="62"/>
        <end position="89"/>
    </location>
</feature>
<evidence type="ECO:0000313" key="3">
    <source>
        <dbReference type="Proteomes" id="UP000499080"/>
    </source>
</evidence>
<evidence type="ECO:0000313" key="2">
    <source>
        <dbReference type="EMBL" id="GBM82288.1"/>
    </source>
</evidence>
<keyword evidence="3" id="KW-1185">Reference proteome</keyword>
<reference evidence="2 3" key="1">
    <citation type="journal article" date="2019" name="Sci. Rep.">
        <title>Orb-weaving spider Araneus ventricosus genome elucidates the spidroin gene catalogue.</title>
        <authorList>
            <person name="Kono N."/>
            <person name="Nakamura H."/>
            <person name="Ohtoshi R."/>
            <person name="Moran D.A.P."/>
            <person name="Shinohara A."/>
            <person name="Yoshida Y."/>
            <person name="Fujiwara M."/>
            <person name="Mori M."/>
            <person name="Tomita M."/>
            <person name="Arakawa K."/>
        </authorList>
    </citation>
    <scope>NUCLEOTIDE SEQUENCE [LARGE SCALE GENOMIC DNA]</scope>
</reference>
<accession>A0A4Y2IWK4</accession>
<comment type="caution">
    <text evidence="2">The sequence shown here is derived from an EMBL/GenBank/DDBJ whole genome shotgun (WGS) entry which is preliminary data.</text>
</comment>
<name>A0A4Y2IWK4_ARAVE</name>
<feature type="region of interest" description="Disordered" evidence="1">
    <location>
        <begin position="122"/>
        <end position="150"/>
    </location>
</feature>